<reference evidence="7" key="1">
    <citation type="submission" date="2014-03" db="EMBL/GenBank/DDBJ databases">
        <title>The Genome Sequence of Puccinia striiformis f. sp. tritici PST-78.</title>
        <authorList>
            <consortium name="The Broad Institute Genome Sequencing Platform"/>
            <person name="Cuomo C."/>
            <person name="Hulbert S."/>
            <person name="Chen X."/>
            <person name="Walker B."/>
            <person name="Young S.K."/>
            <person name="Zeng Q."/>
            <person name="Gargeya S."/>
            <person name="Fitzgerald M."/>
            <person name="Haas B."/>
            <person name="Abouelleil A."/>
            <person name="Alvarado L."/>
            <person name="Arachchi H.M."/>
            <person name="Berlin A.M."/>
            <person name="Chapman S.B."/>
            <person name="Goldberg J."/>
            <person name="Griggs A."/>
            <person name="Gujja S."/>
            <person name="Hansen M."/>
            <person name="Howarth C."/>
            <person name="Imamovic A."/>
            <person name="Larimer J."/>
            <person name="McCowan C."/>
            <person name="Montmayeur A."/>
            <person name="Murphy C."/>
            <person name="Neiman D."/>
            <person name="Pearson M."/>
            <person name="Priest M."/>
            <person name="Roberts A."/>
            <person name="Saif S."/>
            <person name="Shea T."/>
            <person name="Sisk P."/>
            <person name="Sykes S."/>
            <person name="Wortman J."/>
            <person name="Nusbaum C."/>
            <person name="Birren B."/>
        </authorList>
    </citation>
    <scope>NUCLEOTIDE SEQUENCE [LARGE SCALE GENOMIC DNA]</scope>
    <source>
        <strain evidence="7">race PST-78</strain>
    </source>
</reference>
<keyword evidence="7" id="KW-1185">Reference proteome</keyword>
<feature type="compositionally biased region" description="Basic and acidic residues" evidence="2">
    <location>
        <begin position="660"/>
        <end position="670"/>
    </location>
</feature>
<dbReference type="AlphaFoldDB" id="A0A0L0UPJ7"/>
<dbReference type="Proteomes" id="UP000054564">
    <property type="component" value="Unassembled WGS sequence"/>
</dbReference>
<comment type="caution">
    <text evidence="6">The sequence shown here is derived from an EMBL/GenBank/DDBJ whole genome shotgun (WGS) entry which is preliminary data.</text>
</comment>
<dbReference type="InterPro" id="IPR024557">
    <property type="entry name" value="CNOT1_dom_4"/>
</dbReference>
<organism evidence="6 7">
    <name type="scientific">Puccinia striiformis f. sp. tritici PST-78</name>
    <dbReference type="NCBI Taxonomy" id="1165861"/>
    <lineage>
        <taxon>Eukaryota</taxon>
        <taxon>Fungi</taxon>
        <taxon>Dikarya</taxon>
        <taxon>Basidiomycota</taxon>
        <taxon>Pucciniomycotina</taxon>
        <taxon>Pucciniomycetes</taxon>
        <taxon>Pucciniales</taxon>
        <taxon>Pucciniaceae</taxon>
        <taxon>Puccinia</taxon>
    </lineage>
</organism>
<dbReference type="Pfam" id="PF16415">
    <property type="entry name" value="CNOT1_CAF1_bind"/>
    <property type="match status" value="1"/>
</dbReference>
<dbReference type="GO" id="GO:0000932">
    <property type="term" value="C:P-body"/>
    <property type="evidence" value="ECO:0007669"/>
    <property type="project" value="TreeGrafter"/>
</dbReference>
<dbReference type="OrthoDB" id="2684402at2759"/>
<gene>
    <name evidence="6" type="ORF">PSTG_17564</name>
</gene>
<dbReference type="InterPro" id="IPR057948">
    <property type="entry name" value="TPR_TRIP12_N"/>
</dbReference>
<dbReference type="InterPro" id="IPR040398">
    <property type="entry name" value="Not1"/>
</dbReference>
<feature type="coiled-coil region" evidence="1">
    <location>
        <begin position="183"/>
        <end position="210"/>
    </location>
</feature>
<dbReference type="GO" id="GO:0030015">
    <property type="term" value="C:CCR4-NOT core complex"/>
    <property type="evidence" value="ECO:0007669"/>
    <property type="project" value="InterPro"/>
</dbReference>
<evidence type="ECO:0000259" key="4">
    <source>
        <dbReference type="Pfam" id="PF16415"/>
    </source>
</evidence>
<sequence length="988" mass="107601">MSSQIKPEHYNWFAKYLVNHRVSIEPNNHSLYLQFLDKLALPHMYKKINNETLIKCGLMLNSEQTLKSGSDRTILKNLASWLGSLTLAKNLPIKHHNIVFKDLLIQGFRSNRLIIAIPFVCKVLEQSNKSKVFKPPNPWLMGILKLLIKLYHYGELKLNLKFEIEVLCKALEIELKDVKPTEVLKKQDELSQQRQEVEEVKAAARSLAAAQHQQADQQHNHLSIENVIGRATGTLNSNSAPSAGATIPAPQPLENPGPNNLSGGSHSLSLNGQAGYASSLQDLLKQALLELPLLMTFSTEVVLNNNILWKRVVFTSIERAIRDIIGPVVERSVTIANILTREMILKDFAMEGEEDQMRTSAHMMVKNLAGSLALVTTKEPLRNQILVNIRTLSIQNGIPEHNVSDEEIQQVTADNLDVACQVIEKVATDKAILEIDNSLASAYEARRRHREHTNSAFWDTSAMAASHYSGMLPNPLKLKLGGLEPDQLRIYEETANVRNDNTTIMAITTVTTATTAPAITEGPVSGLDVNRSPALAESTPDLILGSSENGNCPVNSISEALAWINVVTGGGDREISSDDYGQNLAEIVENHEIRNLINGILKMLRQANPTLKDQSDALDEDGDVTIDVGEPDSNTSDGDHEDEDNEDEDDDPDDGDDVNVDDHHEDKDVTDFDMGMVDRGVRNAIVRPQSLDNPSDLDEEAQNLMNFLNSGAPDLGLPEGDDQLINAGGGRGEIEDHMDDEDGGSAGDQGHVVDDGFEGGSLDSGDEVVIETGIGDNRTEAAPWSWNGVLPFQPRAKIQAAPVDLGGHPTLLHQGTDNVFGRPRTVDLPAAELVLLASRCLANLMEALPGSAHTVVHHGAVPVLCANLLEINFSDLAEQSLSTLEKISEELLSSIVCEGGLTALLQYLVCLSTYVQRTAVTAAANCCSSILSESFDMQLLTPDVLSSLTALLSPLAAQKSVTTSFLRSSNPSPTSAEVVPKLQQSLEC</sequence>
<dbReference type="PANTHER" id="PTHR13162:SF8">
    <property type="entry name" value="CCR4-NOT TRANSCRIPTION COMPLEX SUBUNIT 1"/>
    <property type="match status" value="1"/>
</dbReference>
<dbReference type="Gene3D" id="1.25.10.10">
    <property type="entry name" value="Leucine-rich Repeat Variant"/>
    <property type="match status" value="1"/>
</dbReference>
<dbReference type="SUPFAM" id="SSF48371">
    <property type="entry name" value="ARM repeat"/>
    <property type="match status" value="1"/>
</dbReference>
<feature type="domain" description="CCR4-NOT transcription complex subunit 1 CAF1-binding" evidence="4">
    <location>
        <begin position="2"/>
        <end position="192"/>
    </location>
</feature>
<dbReference type="STRING" id="1165861.A0A0L0UPJ7"/>
<evidence type="ECO:0008006" key="8">
    <source>
        <dbReference type="Google" id="ProtNLM"/>
    </source>
</evidence>
<evidence type="ECO:0000313" key="6">
    <source>
        <dbReference type="EMBL" id="KNE88982.1"/>
    </source>
</evidence>
<evidence type="ECO:0000256" key="1">
    <source>
        <dbReference type="SAM" id="Coils"/>
    </source>
</evidence>
<proteinExistence type="predicted"/>
<name>A0A0L0UPJ7_9BASI</name>
<dbReference type="GO" id="GO:0060090">
    <property type="term" value="F:molecular adaptor activity"/>
    <property type="evidence" value="ECO:0007669"/>
    <property type="project" value="TreeGrafter"/>
</dbReference>
<dbReference type="Gene3D" id="1.25.40.180">
    <property type="match status" value="1"/>
</dbReference>
<feature type="domain" description="E3 ubiquitin-protein ligase TRIP12-like TPR repeats" evidence="5">
    <location>
        <begin position="831"/>
        <end position="890"/>
    </location>
</feature>
<feature type="region of interest" description="Disordered" evidence="2">
    <location>
        <begin position="613"/>
        <end position="675"/>
    </location>
</feature>
<accession>A0A0L0UPJ7</accession>
<dbReference type="GO" id="GO:0017148">
    <property type="term" value="P:negative regulation of translation"/>
    <property type="evidence" value="ECO:0007669"/>
    <property type="project" value="InterPro"/>
</dbReference>
<feature type="compositionally biased region" description="Low complexity" evidence="2">
    <location>
        <begin position="256"/>
        <end position="266"/>
    </location>
</feature>
<dbReference type="Pfam" id="PF25579">
    <property type="entry name" value="TPR_TRIP12_N"/>
    <property type="match status" value="1"/>
</dbReference>
<dbReference type="PANTHER" id="PTHR13162">
    <property type="entry name" value="CCR4-NOT TRANSCRIPTION COMPLEX"/>
    <property type="match status" value="1"/>
</dbReference>
<dbReference type="GO" id="GO:0000288">
    <property type="term" value="P:nuclear-transcribed mRNA catabolic process, deadenylation-dependent decay"/>
    <property type="evidence" value="ECO:0007669"/>
    <property type="project" value="TreeGrafter"/>
</dbReference>
<dbReference type="InterPro" id="IPR011989">
    <property type="entry name" value="ARM-like"/>
</dbReference>
<dbReference type="EMBL" id="AJIL01000623">
    <property type="protein sequence ID" value="KNE88982.1"/>
    <property type="molecule type" value="Genomic_DNA"/>
</dbReference>
<feature type="region of interest" description="Disordered" evidence="2">
    <location>
        <begin position="239"/>
        <end position="266"/>
    </location>
</feature>
<evidence type="ECO:0000259" key="3">
    <source>
        <dbReference type="Pfam" id="PF12842"/>
    </source>
</evidence>
<dbReference type="Pfam" id="PF12842">
    <property type="entry name" value="DUF3819"/>
    <property type="match status" value="1"/>
</dbReference>
<dbReference type="InterPro" id="IPR032191">
    <property type="entry name" value="CNOT1_CAF1_bind"/>
</dbReference>
<evidence type="ECO:0000313" key="7">
    <source>
        <dbReference type="Proteomes" id="UP000054564"/>
    </source>
</evidence>
<keyword evidence="1" id="KW-0175">Coiled coil</keyword>
<feature type="domain" description="CCR4-NOT transcription complex subunit 1" evidence="3">
    <location>
        <begin position="309"/>
        <end position="450"/>
    </location>
</feature>
<feature type="compositionally biased region" description="Acidic residues" evidence="2">
    <location>
        <begin position="639"/>
        <end position="659"/>
    </location>
</feature>
<protein>
    <recommendedName>
        <fullName evidence="8">CCR4-NOT transcription complex subunit 1 domain-containing protein</fullName>
    </recommendedName>
</protein>
<evidence type="ECO:0000259" key="5">
    <source>
        <dbReference type="Pfam" id="PF25579"/>
    </source>
</evidence>
<dbReference type="InterPro" id="IPR016024">
    <property type="entry name" value="ARM-type_fold"/>
</dbReference>
<evidence type="ECO:0000256" key="2">
    <source>
        <dbReference type="SAM" id="MobiDB-lite"/>
    </source>
</evidence>